<dbReference type="KEGG" id="civ:IMZ16_02145"/>
<organism evidence="6 7">
    <name type="scientific">Cruoricaptor ignavus</name>
    <dbReference type="NCBI Taxonomy" id="1118202"/>
    <lineage>
        <taxon>Bacteria</taxon>
        <taxon>Pseudomonadati</taxon>
        <taxon>Bacteroidota</taxon>
        <taxon>Flavobacteriia</taxon>
        <taxon>Flavobacteriales</taxon>
        <taxon>Weeksellaceae</taxon>
        <taxon>Cruoricaptor</taxon>
    </lineage>
</organism>
<gene>
    <name evidence="5" type="ORF">IMZ16_02145</name>
    <name evidence="6" type="ORF">SAMN05443429_105119</name>
</gene>
<evidence type="ECO:0000313" key="8">
    <source>
        <dbReference type="Proteomes" id="UP000593605"/>
    </source>
</evidence>
<evidence type="ECO:0000256" key="1">
    <source>
        <dbReference type="ARBA" id="ARBA00022691"/>
    </source>
</evidence>
<evidence type="ECO:0000313" key="6">
    <source>
        <dbReference type="EMBL" id="SHI85354.1"/>
    </source>
</evidence>
<dbReference type="STRING" id="1118202.SAMN05443429_105119"/>
<accession>A0A1M6EIN6</accession>
<evidence type="ECO:0000313" key="7">
    <source>
        <dbReference type="Proteomes" id="UP000184335"/>
    </source>
</evidence>
<dbReference type="EMBL" id="FQYI01000005">
    <property type="protein sequence ID" value="SHI85354.1"/>
    <property type="molecule type" value="Genomic_DNA"/>
</dbReference>
<dbReference type="PIRSF" id="PIRSF006779">
    <property type="entry name" value="UCP006779"/>
    <property type="match status" value="1"/>
</dbReference>
<name>A0A1M6EIN6_9FLAO</name>
<dbReference type="Gene3D" id="2.40.30.90">
    <property type="entry name" value="Bacterial fluorinating enzyme like"/>
    <property type="match status" value="1"/>
</dbReference>
<dbReference type="Gene3D" id="3.40.50.10790">
    <property type="entry name" value="S-adenosyl-l-methionine hydroxide adenosyltransferase, N-terminal"/>
    <property type="match status" value="1"/>
</dbReference>
<dbReference type="OrthoDB" id="9792195at2"/>
<proteinExistence type="inferred from homology"/>
<dbReference type="PANTHER" id="PTHR35092">
    <property type="entry name" value="CHLORINASE MJ1651"/>
    <property type="match status" value="1"/>
</dbReference>
<dbReference type="InterPro" id="IPR023228">
    <property type="entry name" value="SAM_OH_AdoTrfase_N_sf"/>
</dbReference>
<dbReference type="AlphaFoldDB" id="A0A1M6EIN6"/>
<comment type="similarity">
    <text evidence="2">Belongs to the SAM hydrolase / SAM-dependent halogenase family.</text>
</comment>
<reference evidence="5 8" key="2">
    <citation type="submission" date="2020-10" db="EMBL/GenBank/DDBJ databases">
        <title>Complete genome of Cruoricapor ignavus strain M1214 isolated from the blood culture of a febrile patient.</title>
        <authorList>
            <person name="Guglielmino C.J.D."/>
        </authorList>
    </citation>
    <scope>NUCLEOTIDE SEQUENCE [LARGE SCALE GENOMIC DNA]</scope>
    <source>
        <strain evidence="5 8">M1214</strain>
    </source>
</reference>
<protein>
    <submittedName>
        <fullName evidence="5">SAM-dependent chlorinase/fluorinase</fullName>
    </submittedName>
</protein>
<evidence type="ECO:0000256" key="2">
    <source>
        <dbReference type="ARBA" id="ARBA00024035"/>
    </source>
</evidence>
<evidence type="ECO:0000259" key="4">
    <source>
        <dbReference type="Pfam" id="PF20257"/>
    </source>
</evidence>
<sequence length="276" mass="31093">MPVITLTSDFGLTDYRTAAVKGAILSQSPQAVIADISHEIEAYNLRQASYIIHNAYRYFPKGTVHLIAVDSFYRKEVRSIVYSADGHYFVAADNGLLSLIFFDINPESVHEITLKRFDEELKSVATDILAPAAVHLSHGGVPEVIGRQIDDPKILSFQRAVYTGAEKMIVGEVMYIDNFGNLVSNISKKFFINKLAGHARYIVKFRNLALTSIYNHHTEFVKDWANESDYHGKSVAVFNEENLLELVIYRGNKNNGAKTLFGMNVGEKVYIEFFDE</sequence>
<dbReference type="SUPFAM" id="SSF101852">
    <property type="entry name" value="Bacterial fluorinating enzyme, C-terminal domain"/>
    <property type="match status" value="1"/>
</dbReference>
<dbReference type="InterPro" id="IPR002747">
    <property type="entry name" value="SAM_OH_AdoTrfase"/>
</dbReference>
<dbReference type="InterPro" id="IPR046469">
    <property type="entry name" value="SAM_HAT_N"/>
</dbReference>
<dbReference type="Proteomes" id="UP000593605">
    <property type="component" value="Chromosome"/>
</dbReference>
<reference evidence="6 7" key="1">
    <citation type="submission" date="2016-11" db="EMBL/GenBank/DDBJ databases">
        <authorList>
            <person name="Jaros S."/>
            <person name="Januszkiewicz K."/>
            <person name="Wedrychowicz H."/>
        </authorList>
    </citation>
    <scope>NUCLEOTIDE SEQUENCE [LARGE SCALE GENOMIC DNA]</scope>
    <source>
        <strain evidence="6 7">DSM 25479</strain>
    </source>
</reference>
<dbReference type="Pfam" id="PF20257">
    <property type="entry name" value="SAM_HAT_C"/>
    <property type="match status" value="1"/>
</dbReference>
<dbReference type="Proteomes" id="UP000184335">
    <property type="component" value="Unassembled WGS sequence"/>
</dbReference>
<dbReference type="InterPro" id="IPR046470">
    <property type="entry name" value="SAM_HAT_C"/>
</dbReference>
<evidence type="ECO:0000313" key="5">
    <source>
        <dbReference type="EMBL" id="QOR74263.1"/>
    </source>
</evidence>
<dbReference type="RefSeq" id="WP_073179458.1">
    <property type="nucleotide sequence ID" value="NZ_CP063145.1"/>
</dbReference>
<keyword evidence="1" id="KW-0949">S-adenosyl-L-methionine</keyword>
<feature type="domain" description="S-adenosyl-l-methionine hydroxide adenosyltransferase C-terminal" evidence="4">
    <location>
        <begin position="171"/>
        <end position="269"/>
    </location>
</feature>
<dbReference type="EMBL" id="CP063145">
    <property type="protein sequence ID" value="QOR74263.1"/>
    <property type="molecule type" value="Genomic_DNA"/>
</dbReference>
<keyword evidence="7" id="KW-1185">Reference proteome</keyword>
<dbReference type="SUPFAM" id="SSF102522">
    <property type="entry name" value="Bacterial fluorinating enzyme, N-terminal domain"/>
    <property type="match status" value="1"/>
</dbReference>
<dbReference type="Pfam" id="PF01887">
    <property type="entry name" value="SAM_HAT_N"/>
    <property type="match status" value="1"/>
</dbReference>
<dbReference type="InterPro" id="IPR023227">
    <property type="entry name" value="SAM_OH_AdoTrfase_C_sf"/>
</dbReference>
<evidence type="ECO:0000259" key="3">
    <source>
        <dbReference type="Pfam" id="PF01887"/>
    </source>
</evidence>
<dbReference type="PANTHER" id="PTHR35092:SF1">
    <property type="entry name" value="CHLORINASE MJ1651"/>
    <property type="match status" value="1"/>
</dbReference>
<feature type="domain" description="S-adenosyl-l-methionine hydroxide adenosyltransferase N-terminal" evidence="3">
    <location>
        <begin position="4"/>
        <end position="146"/>
    </location>
</feature>